<dbReference type="Proteomes" id="UP000595917">
    <property type="component" value="Chromosome"/>
</dbReference>
<dbReference type="EMBL" id="CP067089">
    <property type="protein sequence ID" value="QQO09816.1"/>
    <property type="molecule type" value="Genomic_DNA"/>
</dbReference>
<dbReference type="PANTHER" id="PTHR43238">
    <property type="entry name" value="GDP-L-FUCOSE SYNTHASE"/>
    <property type="match status" value="1"/>
</dbReference>
<comment type="function">
    <text evidence="5">Catalyzes the two-step NADP-dependent conversion of GDP-4-dehydro-6-deoxy-D-mannose to GDP-fucose, involving an epimerase and a reductase reaction.</text>
</comment>
<dbReference type="GO" id="GO:0042351">
    <property type="term" value="P:'de novo' GDP-L-fucose biosynthetic process"/>
    <property type="evidence" value="ECO:0007669"/>
    <property type="project" value="UniProtKB-UniRule"/>
</dbReference>
<dbReference type="HAMAP" id="MF_00956">
    <property type="entry name" value="GDP_fucose_synth"/>
    <property type="match status" value="1"/>
</dbReference>
<feature type="active site" description="Proton donor/acceptor" evidence="5">
    <location>
        <position position="137"/>
    </location>
</feature>
<comment type="pathway">
    <text evidence="5">Nucleotide-sugar biosynthesis; GDP-L-fucose biosynthesis via de novo pathway; GDP-L-fucose from GDP-alpha-D-mannose: step 2/2.</text>
</comment>
<evidence type="ECO:0000256" key="1">
    <source>
        <dbReference type="ARBA" id="ARBA00005959"/>
    </source>
</evidence>
<feature type="binding site" evidence="5">
    <location>
        <begin position="11"/>
        <end position="17"/>
    </location>
    <ligand>
        <name>NADP(+)</name>
        <dbReference type="ChEBI" id="CHEBI:58349"/>
    </ligand>
</feature>
<evidence type="ECO:0000256" key="2">
    <source>
        <dbReference type="ARBA" id="ARBA00022857"/>
    </source>
</evidence>
<dbReference type="Pfam" id="PF01370">
    <property type="entry name" value="Epimerase"/>
    <property type="match status" value="1"/>
</dbReference>
<dbReference type="Gene3D" id="3.90.25.10">
    <property type="entry name" value="UDP-galactose 4-epimerase, domain 1"/>
    <property type="match status" value="1"/>
</dbReference>
<gene>
    <name evidence="5" type="primary">fcl</name>
    <name evidence="7" type="ORF">JFL75_02590</name>
</gene>
<dbReference type="SUPFAM" id="SSF51735">
    <property type="entry name" value="NAD(P)-binding Rossmann-fold domains"/>
    <property type="match status" value="1"/>
</dbReference>
<dbReference type="GO" id="GO:0070401">
    <property type="term" value="F:NADP+ binding"/>
    <property type="evidence" value="ECO:0007669"/>
    <property type="project" value="UniProtKB-UniRule"/>
</dbReference>
<evidence type="ECO:0000256" key="3">
    <source>
        <dbReference type="ARBA" id="ARBA00023002"/>
    </source>
</evidence>
<feature type="binding site" evidence="5">
    <location>
        <position position="180"/>
    </location>
    <ligand>
        <name>NADP(+)</name>
        <dbReference type="ChEBI" id="CHEBI:58349"/>
    </ligand>
</feature>
<evidence type="ECO:0000256" key="5">
    <source>
        <dbReference type="HAMAP-Rule" id="MF_00956"/>
    </source>
</evidence>
<evidence type="ECO:0000256" key="4">
    <source>
        <dbReference type="ARBA" id="ARBA00023235"/>
    </source>
</evidence>
<dbReference type="RefSeq" id="WP_215627119.1">
    <property type="nucleotide sequence ID" value="NZ_CP067089.2"/>
</dbReference>
<evidence type="ECO:0000259" key="6">
    <source>
        <dbReference type="Pfam" id="PF01370"/>
    </source>
</evidence>
<dbReference type="PANTHER" id="PTHR43238:SF1">
    <property type="entry name" value="GDP-L-FUCOSE SYNTHASE"/>
    <property type="match status" value="1"/>
</dbReference>
<evidence type="ECO:0000313" key="7">
    <source>
        <dbReference type="EMBL" id="QQO09816.1"/>
    </source>
</evidence>
<dbReference type="Gene3D" id="3.40.50.720">
    <property type="entry name" value="NAD(P)-binding Rossmann-like Domain"/>
    <property type="match status" value="1"/>
</dbReference>
<dbReference type="KEGG" id="bhc:JFL75_02590"/>
<keyword evidence="4 5" id="KW-0413">Isomerase</keyword>
<dbReference type="InterPro" id="IPR028614">
    <property type="entry name" value="GDP_fucose/colitose_synth"/>
</dbReference>
<dbReference type="CDD" id="cd05239">
    <property type="entry name" value="GDP_FS_SDR_e"/>
    <property type="match status" value="1"/>
</dbReference>
<feature type="binding site" evidence="5">
    <location>
        <begin position="164"/>
        <end position="167"/>
    </location>
    <ligand>
        <name>NADP(+)</name>
        <dbReference type="ChEBI" id="CHEBI:58349"/>
    </ligand>
</feature>
<organism evidence="7 8">
    <name type="scientific">Breznakiella homolactica</name>
    <dbReference type="NCBI Taxonomy" id="2798577"/>
    <lineage>
        <taxon>Bacteria</taxon>
        <taxon>Pseudomonadati</taxon>
        <taxon>Spirochaetota</taxon>
        <taxon>Spirochaetia</taxon>
        <taxon>Spirochaetales</taxon>
        <taxon>Breznakiellaceae</taxon>
        <taxon>Breznakiella</taxon>
    </lineage>
</organism>
<feature type="site" description="Important for catalytic activity" evidence="5">
    <location>
        <position position="110"/>
    </location>
</feature>
<comment type="caution">
    <text evidence="5">Lacks conserved residue(s) required for the propagation of feature annotation.</text>
</comment>
<comment type="catalytic activity">
    <reaction evidence="5">
        <text>GDP-beta-L-fucose + NADP(+) = GDP-4-dehydro-alpha-D-rhamnose + NADPH + H(+)</text>
        <dbReference type="Rhea" id="RHEA:18885"/>
        <dbReference type="ChEBI" id="CHEBI:15378"/>
        <dbReference type="ChEBI" id="CHEBI:57273"/>
        <dbReference type="ChEBI" id="CHEBI:57783"/>
        <dbReference type="ChEBI" id="CHEBI:57964"/>
        <dbReference type="ChEBI" id="CHEBI:58349"/>
        <dbReference type="EC" id="1.1.1.271"/>
    </reaction>
</comment>
<dbReference type="InterPro" id="IPR001509">
    <property type="entry name" value="Epimerase_deHydtase"/>
</dbReference>
<keyword evidence="3 5" id="KW-0560">Oxidoreductase</keyword>
<feature type="domain" description="NAD-dependent epimerase/dehydratase" evidence="6">
    <location>
        <begin position="7"/>
        <end position="233"/>
    </location>
</feature>
<sequence length="326" mass="36490">MNKNAKIYVAGHTGLVGSAIINKLTLLGYKRIITRSHKELNLINQNDVNVFFESEKPDFVFLAAAKVGGIWANSNFPGDFIYENMLMGFNVIHASYINKVKKLINLGSSCIYPKLALQPMKEEYLLTGPLEKTNDAYALSKISVIKLCSAYNHQYGTNYLSVMPTNLYGPGDNYDANESHVLPSMIRKFHEAKISGTDKVVLWGDGSPLREFLFSTDLADAVVYLMEKYNASDLNNEAGDFINLGSGIEYSIKRLSEKIRDIVYADVPNRNCIIQWDKTKPNGTPQKLLDISRASKMGINNKTSFDEGLRIAYNDFINNEVGKSKL</sequence>
<feature type="binding site" evidence="5">
    <location>
        <position position="188"/>
    </location>
    <ligand>
        <name>substrate</name>
    </ligand>
</feature>
<comment type="similarity">
    <text evidence="1 5">Belongs to the NAD(P)-dependent epimerase/dehydratase family. Fucose synthase subfamily.</text>
</comment>
<protein>
    <recommendedName>
        <fullName evidence="5">GDP-L-fucose synthase</fullName>
        <ecNumber evidence="5">1.1.1.271</ecNumber>
    </recommendedName>
    <alternativeName>
        <fullName evidence="5">GDP-4-keto-6-deoxy-D-mannose-3,5-epimerase-4-reductase</fullName>
    </alternativeName>
</protein>
<dbReference type="EC" id="1.1.1.271" evidence="5"/>
<accession>A0A7T8BAW8</accession>
<name>A0A7T8BAW8_9SPIR</name>
<dbReference type="GO" id="GO:0050577">
    <property type="term" value="F:GDP-L-fucose synthase activity"/>
    <property type="evidence" value="ECO:0007669"/>
    <property type="project" value="UniProtKB-UniRule"/>
</dbReference>
<feature type="binding site" evidence="5">
    <location>
        <begin position="106"/>
        <end position="109"/>
    </location>
    <ligand>
        <name>NADP(+)</name>
        <dbReference type="ChEBI" id="CHEBI:58349"/>
    </ligand>
</feature>
<keyword evidence="5" id="KW-0511">Multifunctional enzyme</keyword>
<feature type="binding site" evidence="5">
    <location>
        <position position="210"/>
    </location>
    <ligand>
        <name>substrate</name>
    </ligand>
</feature>
<dbReference type="InterPro" id="IPR036291">
    <property type="entry name" value="NAD(P)-bd_dom_sf"/>
</dbReference>
<proteinExistence type="inferred from homology"/>
<feature type="site" description="Important for catalytic activity" evidence="5">
    <location>
        <position position="108"/>
    </location>
</feature>
<keyword evidence="2 5" id="KW-0521">NADP</keyword>
<evidence type="ECO:0000313" key="8">
    <source>
        <dbReference type="Proteomes" id="UP000595917"/>
    </source>
</evidence>
<dbReference type="UniPathway" id="UPA00128">
    <property type="reaction ID" value="UER00191"/>
</dbReference>
<feature type="binding site" evidence="5">
    <location>
        <position position="141"/>
    </location>
    <ligand>
        <name>NADP(+)</name>
        <dbReference type="ChEBI" id="CHEBI:58349"/>
    </ligand>
</feature>
<dbReference type="GO" id="GO:0016853">
    <property type="term" value="F:isomerase activity"/>
    <property type="evidence" value="ECO:0007669"/>
    <property type="project" value="UniProtKB-KW"/>
</dbReference>
<dbReference type="AlphaFoldDB" id="A0A7T8BAW8"/>
<reference evidence="7" key="1">
    <citation type="submission" date="2021-01" db="EMBL/GenBank/DDBJ databases">
        <title>Description of Breznakiella homolactica.</title>
        <authorList>
            <person name="Song Y."/>
            <person name="Brune A."/>
        </authorList>
    </citation>
    <scope>NUCLEOTIDE SEQUENCE</scope>
    <source>
        <strain evidence="7">RmG30</strain>
    </source>
</reference>
<feature type="binding site" evidence="5">
    <location>
        <position position="203"/>
    </location>
    <ligand>
        <name>substrate</name>
    </ligand>
</feature>
<keyword evidence="8" id="KW-1185">Reference proteome</keyword>